<evidence type="ECO:0000256" key="1">
    <source>
        <dbReference type="SAM" id="MobiDB-lite"/>
    </source>
</evidence>
<sequence length="162" mass="16798">VGSQDDDQDVTQELEGQKHPQLVAVQLGQMGKGVLDAIQVLHSFPEGGEHFLAMGADHGVAEDGGGAGEVPEGGKEPLGPGVDNEQPGERGMGGHNHIDLAPKVTDELLLFSCPLHHGVGWRVALCCSGSMPASLSSPPEHAISSVLSQAVLPASLFLLYLL</sequence>
<proteinExistence type="predicted"/>
<feature type="compositionally biased region" description="Acidic residues" evidence="1">
    <location>
        <begin position="1"/>
        <end position="12"/>
    </location>
</feature>
<feature type="region of interest" description="Disordered" evidence="1">
    <location>
        <begin position="60"/>
        <end position="95"/>
    </location>
</feature>
<reference evidence="2" key="2">
    <citation type="submission" date="2025-09" db="UniProtKB">
        <authorList>
            <consortium name="Ensembl"/>
        </authorList>
    </citation>
    <scope>IDENTIFICATION</scope>
</reference>
<feature type="region of interest" description="Disordered" evidence="1">
    <location>
        <begin position="1"/>
        <end position="20"/>
    </location>
</feature>
<dbReference type="AlphaFoldDB" id="A0A8B9P3X9"/>
<accession>A0A8B9P3X9</accession>
<evidence type="ECO:0000313" key="3">
    <source>
        <dbReference type="Proteomes" id="UP000694424"/>
    </source>
</evidence>
<evidence type="ECO:0000313" key="2">
    <source>
        <dbReference type="Ensembl" id="ENSAOWP00000006684.1"/>
    </source>
</evidence>
<reference evidence="2" key="1">
    <citation type="submission" date="2025-08" db="UniProtKB">
        <authorList>
            <consortium name="Ensembl"/>
        </authorList>
    </citation>
    <scope>IDENTIFICATION</scope>
</reference>
<dbReference type="Proteomes" id="UP000694424">
    <property type="component" value="Unplaced"/>
</dbReference>
<organism evidence="2 3">
    <name type="scientific">Apteryx owenii</name>
    <name type="common">Little spotted kiwi</name>
    <dbReference type="NCBI Taxonomy" id="8824"/>
    <lineage>
        <taxon>Eukaryota</taxon>
        <taxon>Metazoa</taxon>
        <taxon>Chordata</taxon>
        <taxon>Craniata</taxon>
        <taxon>Vertebrata</taxon>
        <taxon>Euteleostomi</taxon>
        <taxon>Archelosauria</taxon>
        <taxon>Archosauria</taxon>
        <taxon>Dinosauria</taxon>
        <taxon>Saurischia</taxon>
        <taxon>Theropoda</taxon>
        <taxon>Coelurosauria</taxon>
        <taxon>Aves</taxon>
        <taxon>Palaeognathae</taxon>
        <taxon>Apterygiformes</taxon>
        <taxon>Apterygidae</taxon>
        <taxon>Apteryx</taxon>
    </lineage>
</organism>
<keyword evidence="3" id="KW-1185">Reference proteome</keyword>
<dbReference type="Ensembl" id="ENSAOWT00000007565.1">
    <property type="protein sequence ID" value="ENSAOWP00000006684.1"/>
    <property type="gene ID" value="ENSAOWG00000004599.1"/>
</dbReference>
<name>A0A8B9P3X9_APTOW</name>
<protein>
    <submittedName>
        <fullName evidence="2">Uncharacterized protein</fullName>
    </submittedName>
</protein>